<keyword evidence="5" id="KW-0732">Signal</keyword>
<gene>
    <name evidence="8" type="ORF">Hsar01_01703</name>
</gene>
<dbReference type="Pfam" id="PF08244">
    <property type="entry name" value="Glyco_hydro_32C"/>
    <property type="match status" value="1"/>
</dbReference>
<evidence type="ECO:0000313" key="8">
    <source>
        <dbReference type="EMBL" id="GAA5482481.1"/>
    </source>
</evidence>
<protein>
    <recommendedName>
        <fullName evidence="10">Fructan beta-fructosidase</fullName>
    </recommendedName>
</protein>
<dbReference type="Proteomes" id="UP001476282">
    <property type="component" value="Unassembled WGS sequence"/>
</dbReference>
<proteinExistence type="inferred from homology"/>
<dbReference type="InterPro" id="IPR023296">
    <property type="entry name" value="Glyco_hydro_beta-prop_sf"/>
</dbReference>
<evidence type="ECO:0000256" key="2">
    <source>
        <dbReference type="ARBA" id="ARBA00022801"/>
    </source>
</evidence>
<dbReference type="RefSeq" id="WP_353566623.1">
    <property type="nucleotide sequence ID" value="NZ_BAABRI010000008.1"/>
</dbReference>
<evidence type="ECO:0000256" key="4">
    <source>
        <dbReference type="SAM" id="MobiDB-lite"/>
    </source>
</evidence>
<keyword evidence="2" id="KW-0378">Hydrolase</keyword>
<evidence type="ECO:0000256" key="1">
    <source>
        <dbReference type="ARBA" id="ARBA00009902"/>
    </source>
</evidence>
<dbReference type="SUPFAM" id="SSF75005">
    <property type="entry name" value="Arabinanase/levansucrase/invertase"/>
    <property type="match status" value="1"/>
</dbReference>
<dbReference type="EMBL" id="BAABRI010000008">
    <property type="protein sequence ID" value="GAA5482481.1"/>
    <property type="molecule type" value="Genomic_DNA"/>
</dbReference>
<dbReference type="InterPro" id="IPR013148">
    <property type="entry name" value="Glyco_hydro_32_N"/>
</dbReference>
<keyword evidence="9" id="KW-1185">Reference proteome</keyword>
<dbReference type="PANTHER" id="PTHR42800:SF1">
    <property type="entry name" value="EXOINULINASE INUD (AFU_ORTHOLOGUE AFUA_5G00480)"/>
    <property type="match status" value="1"/>
</dbReference>
<organism evidence="8 9">
    <name type="scientific">Haloferula sargassicola</name>
    <dbReference type="NCBI Taxonomy" id="490096"/>
    <lineage>
        <taxon>Bacteria</taxon>
        <taxon>Pseudomonadati</taxon>
        <taxon>Verrucomicrobiota</taxon>
        <taxon>Verrucomicrobiia</taxon>
        <taxon>Verrucomicrobiales</taxon>
        <taxon>Verrucomicrobiaceae</taxon>
        <taxon>Haloferula</taxon>
    </lineage>
</organism>
<comment type="similarity">
    <text evidence="1">Belongs to the glycosyl hydrolase 32 family.</text>
</comment>
<feature type="region of interest" description="Disordered" evidence="4">
    <location>
        <begin position="939"/>
        <end position="958"/>
    </location>
</feature>
<feature type="domain" description="Glycosyl hydrolase family 32 N-terminal" evidence="6">
    <location>
        <begin position="222"/>
        <end position="518"/>
    </location>
</feature>
<dbReference type="InterPro" id="IPR001362">
    <property type="entry name" value="Glyco_hydro_32"/>
</dbReference>
<dbReference type="Pfam" id="PF00251">
    <property type="entry name" value="Glyco_hydro_32N"/>
    <property type="match status" value="1"/>
</dbReference>
<dbReference type="SMART" id="SM00640">
    <property type="entry name" value="Glyco_32"/>
    <property type="match status" value="1"/>
</dbReference>
<sequence length="1261" mass="135237">MLSPIEIFRPVSAMLVAAAPLHAAATPLFPNSDFESGTLEHWTAVGDAFDNAQPTLGDNPIERGRESAFPQGERWIGTFEFHDGEQGNPGAARGDAATGTLTSEPFVINRRYIAFRIGGGRLPAEVGVKLECEGEDYFMATGNDSEAMVPVSFDAVALMGKTARIVVFDEAVGGWGHVNVDDFRASDEELPGEDGGFEITPGLPVADLPAVGYTQDLRPQFHFSSRRHWLNDPNGMVFDGEAYHLFFQHNPIGTGWGNMTWGHAISPDMVHWRQLPHALLPYQVDGQYGTIYSGTAVVDLHNSLGVQQGERKTLVAFFTFAGMRDPFYQAMAYSTDGGVTWTYWNHGRAVVPNQGFDVGERDPKVFWHEQSQQWVMALWVERSPGRVRFFTSPNLTDWTFASDLRRDWAFECMDLVALPVDGDPGRTKWLIYDASFDYEIGTFDGTSFTTELGPFHAGRGNFYAAQTFNQAPGGRVVQIGWMANGPDSAAAYGLPYNQQMSFPCDLSLRTTPEGIRLCATPAVEIDGLVTTTFEPEATVLEPGMNLLSGAGDLDLMDLSIEFSPGQAQALVMDLPRTSIRYQRESGQLTFVDAGGNVSELVDGPVMPRDGKVRLRLLLDRLSVEAYVFDGERFGSHYVGPDHGTETPSIHAVGGNVQVSALSVKSLDSAWNSQAGLAGALANPDFEEGLPLAGATRPTVAEWGSFGAWDEAVELLDDSGDAFSESAGYPAFHGLGAVALRTREADNPPTAGIYQSLGVIGLEDVGKTLTAGAQFGARIPTEAGGASQTGELTISFRKGVNGGLAGNRGTLLGEAASRVITSRSGDPPTLETAGFSPRSASFTPAAADLGTEVFLVLDLARMSTSPPAAMMELLVDDVALSTGSPLPFSGPMAYEPFDYPSGSAALSGKDGGTGWLGPWELVDHGSADLVADSLDAAAVSPEGYAEESQGQHSDLPNGRRVGRWLDTRPVGPFGLAGYLDDRGCIGADGKTLYVSFLQQPNGTSLFYEFEFHRDHLGDPGRIAGVGNDRSGDDVHLRLPNGGQPVIGPGNTAVNLYVVRIDFKPGGDDVRVYRNPTDLSEPAVATLEMADVGDLSFNGLSFGAFVNGRSVAHDEVRLSATWQQALAIDPYLSWEATVDLRGADSGFNQDPDGDGVPNGLEWLLGGDPRQADAPSPEVREPGSGLVLDFQLRALPLEGDELVLEWSDDLAGPWHAIPISRGMGTYLGGITLSVEGSSPPFEVTVRLEKSARCRFVRLAVRRAG</sequence>
<evidence type="ECO:0008006" key="10">
    <source>
        <dbReference type="Google" id="ProtNLM"/>
    </source>
</evidence>
<evidence type="ECO:0000259" key="7">
    <source>
        <dbReference type="Pfam" id="PF08244"/>
    </source>
</evidence>
<dbReference type="InterPro" id="IPR013189">
    <property type="entry name" value="Glyco_hydro_32_C"/>
</dbReference>
<feature type="chain" id="PRO_5045747733" description="Fructan beta-fructosidase" evidence="5">
    <location>
        <begin position="24"/>
        <end position="1261"/>
    </location>
</feature>
<reference evidence="8 9" key="1">
    <citation type="submission" date="2024-02" db="EMBL/GenBank/DDBJ databases">
        <title>Haloferula sargassicola NBRC 104335.</title>
        <authorList>
            <person name="Ichikawa N."/>
            <person name="Katano-Makiyama Y."/>
            <person name="Hidaka K."/>
        </authorList>
    </citation>
    <scope>NUCLEOTIDE SEQUENCE [LARGE SCALE GENOMIC DNA]</scope>
    <source>
        <strain evidence="8 9">NBRC 104335</strain>
    </source>
</reference>
<accession>A0ABP9UP83</accession>
<dbReference type="SUPFAM" id="SSF49899">
    <property type="entry name" value="Concanavalin A-like lectins/glucanases"/>
    <property type="match status" value="1"/>
</dbReference>
<dbReference type="PANTHER" id="PTHR42800">
    <property type="entry name" value="EXOINULINASE INUD (AFU_ORTHOLOGUE AFUA_5G00480)"/>
    <property type="match status" value="1"/>
</dbReference>
<dbReference type="Gene3D" id="2.60.120.560">
    <property type="entry name" value="Exo-inulinase, domain 1"/>
    <property type="match status" value="1"/>
</dbReference>
<dbReference type="CDD" id="cd18622">
    <property type="entry name" value="GH32_Inu-like"/>
    <property type="match status" value="1"/>
</dbReference>
<dbReference type="InterPro" id="IPR013320">
    <property type="entry name" value="ConA-like_dom_sf"/>
</dbReference>
<evidence type="ECO:0000313" key="9">
    <source>
        <dbReference type="Proteomes" id="UP001476282"/>
    </source>
</evidence>
<evidence type="ECO:0000256" key="5">
    <source>
        <dbReference type="SAM" id="SignalP"/>
    </source>
</evidence>
<feature type="signal peptide" evidence="5">
    <location>
        <begin position="1"/>
        <end position="23"/>
    </location>
</feature>
<dbReference type="Gene3D" id="2.115.10.20">
    <property type="entry name" value="Glycosyl hydrolase domain, family 43"/>
    <property type="match status" value="1"/>
</dbReference>
<evidence type="ECO:0000256" key="3">
    <source>
        <dbReference type="ARBA" id="ARBA00023295"/>
    </source>
</evidence>
<comment type="caution">
    <text evidence="8">The sequence shown here is derived from an EMBL/GenBank/DDBJ whole genome shotgun (WGS) entry which is preliminary data.</text>
</comment>
<name>A0ABP9UP83_9BACT</name>
<feature type="domain" description="Glycosyl hydrolase family 32 C-terminal" evidence="7">
    <location>
        <begin position="575"/>
        <end position="664"/>
    </location>
</feature>
<evidence type="ECO:0000259" key="6">
    <source>
        <dbReference type="Pfam" id="PF00251"/>
    </source>
</evidence>
<keyword evidence="3" id="KW-0326">Glycosidase</keyword>